<feature type="region of interest" description="Disordered" evidence="6">
    <location>
        <begin position="1"/>
        <end position="46"/>
    </location>
</feature>
<evidence type="ECO:0000256" key="5">
    <source>
        <dbReference type="ARBA" id="ARBA00023136"/>
    </source>
</evidence>
<evidence type="ECO:0000256" key="2">
    <source>
        <dbReference type="ARBA" id="ARBA00010913"/>
    </source>
</evidence>
<dbReference type="InterPro" id="IPR039910">
    <property type="entry name" value="D15-like"/>
</dbReference>
<dbReference type="InterPro" id="IPR000184">
    <property type="entry name" value="Bac_surfAg_D15"/>
</dbReference>
<reference evidence="11" key="2">
    <citation type="submission" date="2025-04" db="UniProtKB">
        <authorList>
            <consortium name="RefSeq"/>
        </authorList>
    </citation>
    <scope>IDENTIFICATION</scope>
    <source>
        <strain evidence="11">USDA-PBARC FA_bdor</strain>
        <tissue evidence="11">Whole organism</tissue>
    </source>
</reference>
<keyword evidence="3" id="KW-1134">Transmembrane beta strand</keyword>
<dbReference type="Pfam" id="PF01103">
    <property type="entry name" value="Omp85"/>
    <property type="match status" value="1"/>
</dbReference>
<accession>A0A9R1U1Q1</accession>
<proteinExistence type="inferred from homology"/>
<dbReference type="AlphaFoldDB" id="A0A0C9S157"/>
<dbReference type="Proteomes" id="UP000694866">
    <property type="component" value="Unplaced"/>
</dbReference>
<protein>
    <submittedName>
        <fullName evidence="9">Samm50_0 protein</fullName>
    </submittedName>
    <submittedName>
        <fullName evidence="11">Sorting and assembly machinery component 50 homolog isoform X2</fullName>
    </submittedName>
</protein>
<feature type="compositionally biased region" description="Low complexity" evidence="6">
    <location>
        <begin position="18"/>
        <end position="28"/>
    </location>
</feature>
<dbReference type="Gene3D" id="3.10.20.310">
    <property type="entry name" value="membrane protein fhac"/>
    <property type="match status" value="1"/>
</dbReference>
<evidence type="ECO:0000313" key="9">
    <source>
        <dbReference type="EMBL" id="JAG84228.1"/>
    </source>
</evidence>
<evidence type="ECO:0000313" key="11">
    <source>
        <dbReference type="RefSeq" id="XP_011305816.1"/>
    </source>
</evidence>
<dbReference type="GeneID" id="105268175"/>
<dbReference type="GO" id="GO:0033108">
    <property type="term" value="P:mitochondrial respiratory chain complex assembly"/>
    <property type="evidence" value="ECO:0007669"/>
    <property type="project" value="TreeGrafter"/>
</dbReference>
<dbReference type="PANTHER" id="PTHR12815">
    <property type="entry name" value="SORTING AND ASSEMBLY MACHINERY SAMM50 PROTEIN FAMILY MEMBER"/>
    <property type="match status" value="1"/>
</dbReference>
<accession>A0A0C9S157</accession>
<dbReference type="RefSeq" id="XP_011305816.1">
    <property type="nucleotide sequence ID" value="XM_011307514.1"/>
</dbReference>
<gene>
    <name evidence="9" type="primary">Samm50_0</name>
    <name evidence="11" type="synonym">LOC105268175</name>
    <name evidence="9" type="ORF">g.23303</name>
</gene>
<comment type="similarity">
    <text evidence="2">Belongs to the SAM50/omp85 family.</text>
</comment>
<dbReference type="GO" id="GO:0045040">
    <property type="term" value="P:protein insertion into mitochondrial outer membrane"/>
    <property type="evidence" value="ECO:0007669"/>
    <property type="project" value="TreeGrafter"/>
</dbReference>
<evidence type="ECO:0000259" key="8">
    <source>
        <dbReference type="Pfam" id="PF07244"/>
    </source>
</evidence>
<keyword evidence="10" id="KW-1185">Reference proteome</keyword>
<keyword evidence="5" id="KW-0472">Membrane</keyword>
<evidence type="ECO:0000256" key="3">
    <source>
        <dbReference type="ARBA" id="ARBA00022452"/>
    </source>
</evidence>
<evidence type="ECO:0000256" key="6">
    <source>
        <dbReference type="SAM" id="MobiDB-lite"/>
    </source>
</evidence>
<sequence length="481" mass="53092">MGTVYAKEPSETKDYGGFSSNPFSSNSSYEQSWSPGVSAPPPPEQPYAIDLHQRARVDKVHIDGLKRTKDDIIKAQINELFKAKDFYDVIENVQRVKSKLETLGCFNSIGVSIDTSKGPDATPEGVEVTFNVKEMKRLSGGVSTMVGNNEGSLLIQAKAPNILGRGERLQMEYSYGTKSTSNINVSAVKPFVDDWLHKVLTTSVYNSTTDVPWSGYKEKDHGLLIDLGITPGLLKHNFQYETSYRDIIPAKSASFHVREQCGPSLKSALRHICSIDKRDDKVFPSSGSLVQFTTELAGLGGDIGFMKYGFTLQSNYTPFEFISLQLGAQAGFLRGISNDMQINIADKFFLGGPMNVRGFAMRGCGPRNDGNAIGGNTFWALALHLYTPLPFRPGKNSFGELFRLHGFINGGNLGNITLQKDGDYSQNLRLFTDNVRWSTGAGIAMRIGGIARIELNLIYPLSLTRLDIFQQYQFGIGLHYL</sequence>
<keyword evidence="4" id="KW-0812">Transmembrane</keyword>
<dbReference type="GO" id="GO:0005741">
    <property type="term" value="C:mitochondrial outer membrane"/>
    <property type="evidence" value="ECO:0007669"/>
    <property type="project" value="UniProtKB-SubCell"/>
</dbReference>
<dbReference type="OrthoDB" id="5976067at2759"/>
<evidence type="ECO:0000313" key="10">
    <source>
        <dbReference type="Proteomes" id="UP000694866"/>
    </source>
</evidence>
<organism evidence="9">
    <name type="scientific">Fopius arisanus</name>
    <dbReference type="NCBI Taxonomy" id="64838"/>
    <lineage>
        <taxon>Eukaryota</taxon>
        <taxon>Metazoa</taxon>
        <taxon>Ecdysozoa</taxon>
        <taxon>Arthropoda</taxon>
        <taxon>Hexapoda</taxon>
        <taxon>Insecta</taxon>
        <taxon>Pterygota</taxon>
        <taxon>Neoptera</taxon>
        <taxon>Endopterygota</taxon>
        <taxon>Hymenoptera</taxon>
        <taxon>Apocrita</taxon>
        <taxon>Ichneumonoidea</taxon>
        <taxon>Braconidae</taxon>
        <taxon>Opiinae</taxon>
        <taxon>Fopius</taxon>
    </lineage>
</organism>
<dbReference type="EMBL" id="GBYB01014461">
    <property type="protein sequence ID" value="JAG84228.1"/>
    <property type="molecule type" value="Transcribed_RNA"/>
</dbReference>
<feature type="domain" description="POTRA" evidence="8">
    <location>
        <begin position="56"/>
        <end position="134"/>
    </location>
</feature>
<dbReference type="Gene3D" id="2.40.160.50">
    <property type="entry name" value="membrane protein fhac: a member of the omp85/tpsb transporter family"/>
    <property type="match status" value="1"/>
</dbReference>
<dbReference type="Pfam" id="PF07244">
    <property type="entry name" value="POTRA"/>
    <property type="match status" value="1"/>
</dbReference>
<evidence type="ECO:0000256" key="4">
    <source>
        <dbReference type="ARBA" id="ARBA00022692"/>
    </source>
</evidence>
<reference evidence="9" key="1">
    <citation type="submission" date="2015-01" db="EMBL/GenBank/DDBJ databases">
        <title>Transcriptome Assembly of Fopius arisanus.</title>
        <authorList>
            <person name="Geib S."/>
        </authorList>
    </citation>
    <scope>NUCLEOTIDE SEQUENCE</scope>
</reference>
<evidence type="ECO:0000259" key="7">
    <source>
        <dbReference type="Pfam" id="PF01103"/>
    </source>
</evidence>
<comment type="subcellular location">
    <subcellularLocation>
        <location evidence="1">Mitochondrion outer membrane</location>
        <topology evidence="1">Multi-pass membrane protein</topology>
    </subcellularLocation>
</comment>
<name>A0A0C9S157_9HYME</name>
<feature type="domain" description="Bacterial surface antigen (D15)" evidence="7">
    <location>
        <begin position="161"/>
        <end position="478"/>
    </location>
</feature>
<dbReference type="InterPro" id="IPR010827">
    <property type="entry name" value="BamA/TamA_POTRA"/>
</dbReference>
<dbReference type="PANTHER" id="PTHR12815:SF18">
    <property type="entry name" value="SORTING AND ASSEMBLY MACHINERY COMPONENT 50 HOMOLOG"/>
    <property type="match status" value="1"/>
</dbReference>
<evidence type="ECO:0000256" key="1">
    <source>
        <dbReference type="ARBA" id="ARBA00004374"/>
    </source>
</evidence>